<dbReference type="PROSITE" id="PS50846">
    <property type="entry name" value="HMA_2"/>
    <property type="match status" value="1"/>
</dbReference>
<evidence type="ECO:0000259" key="1">
    <source>
        <dbReference type="PROSITE" id="PS50846"/>
    </source>
</evidence>
<protein>
    <recommendedName>
        <fullName evidence="1">HMA domain-containing protein</fullName>
    </recommendedName>
</protein>
<evidence type="ECO:0000313" key="2">
    <source>
        <dbReference type="EMBL" id="VAV82673.1"/>
    </source>
</evidence>
<dbReference type="InterPro" id="IPR036163">
    <property type="entry name" value="HMA_dom_sf"/>
</dbReference>
<dbReference type="GO" id="GO:0046872">
    <property type="term" value="F:metal ion binding"/>
    <property type="evidence" value="ECO:0007669"/>
    <property type="project" value="InterPro"/>
</dbReference>
<dbReference type="SUPFAM" id="SSF55008">
    <property type="entry name" value="HMA, heavy metal-associated domain"/>
    <property type="match status" value="1"/>
</dbReference>
<dbReference type="Gene3D" id="3.30.70.100">
    <property type="match status" value="1"/>
</dbReference>
<dbReference type="EMBL" id="UOEB01000023">
    <property type="protein sequence ID" value="VAV82673.1"/>
    <property type="molecule type" value="Genomic_DNA"/>
</dbReference>
<dbReference type="InterPro" id="IPR006121">
    <property type="entry name" value="HMA_dom"/>
</dbReference>
<dbReference type="AlphaFoldDB" id="A0A3B0RDC4"/>
<dbReference type="Pfam" id="PF00403">
    <property type="entry name" value="HMA"/>
    <property type="match status" value="1"/>
</dbReference>
<name>A0A3B0RDC4_9ZZZZ</name>
<organism evidence="2">
    <name type="scientific">hydrothermal vent metagenome</name>
    <dbReference type="NCBI Taxonomy" id="652676"/>
    <lineage>
        <taxon>unclassified sequences</taxon>
        <taxon>metagenomes</taxon>
        <taxon>ecological metagenomes</taxon>
    </lineage>
</organism>
<sequence>MTTILKTGVITLLTLATFLIATNANAQSKNEIEKTYVKINVDGLSCPFCAYGLEKKLKKIKTVSDIEIYLEEGIAVFSVSKNQKPTKDTLKKIVTDAGFTPNGIIFSENVFKLKDDE</sequence>
<accession>A0A3B0RDC4</accession>
<gene>
    <name evidence="2" type="ORF">MNBD_BACTEROID02-453</name>
</gene>
<proteinExistence type="predicted"/>
<dbReference type="CDD" id="cd00371">
    <property type="entry name" value="HMA"/>
    <property type="match status" value="1"/>
</dbReference>
<reference evidence="2" key="1">
    <citation type="submission" date="2018-06" db="EMBL/GenBank/DDBJ databases">
        <authorList>
            <person name="Zhirakovskaya E."/>
        </authorList>
    </citation>
    <scope>NUCLEOTIDE SEQUENCE</scope>
</reference>
<feature type="domain" description="HMA" evidence="1">
    <location>
        <begin position="35"/>
        <end position="102"/>
    </location>
</feature>